<dbReference type="PANTHER" id="PTHR28535">
    <property type="entry name" value="ZINC FINGER GRF-TYPE CONTAINING 1"/>
    <property type="match status" value="1"/>
</dbReference>
<dbReference type="EMBL" id="KZ613537">
    <property type="protein sequence ID" value="PMD13068.1"/>
    <property type="molecule type" value="Genomic_DNA"/>
</dbReference>
<name>A0A2J6PGC3_9HELO</name>
<dbReference type="InterPro" id="IPR018838">
    <property type="entry name" value="ZGRF1-like_N"/>
</dbReference>
<keyword evidence="4" id="KW-1185">Reference proteome</keyword>
<reference evidence="3 4" key="1">
    <citation type="submission" date="2016-05" db="EMBL/GenBank/DDBJ databases">
        <title>A degradative enzymes factory behind the ericoid mycorrhizal symbiosis.</title>
        <authorList>
            <consortium name="DOE Joint Genome Institute"/>
            <person name="Martino E."/>
            <person name="Morin E."/>
            <person name="Grelet G."/>
            <person name="Kuo A."/>
            <person name="Kohler A."/>
            <person name="Daghino S."/>
            <person name="Barry K."/>
            <person name="Choi C."/>
            <person name="Cichocki N."/>
            <person name="Clum A."/>
            <person name="Copeland A."/>
            <person name="Hainaut M."/>
            <person name="Haridas S."/>
            <person name="Labutti K."/>
            <person name="Lindquist E."/>
            <person name="Lipzen A."/>
            <person name="Khouja H.-R."/>
            <person name="Murat C."/>
            <person name="Ohm R."/>
            <person name="Olson A."/>
            <person name="Spatafora J."/>
            <person name="Veneault-Fourrey C."/>
            <person name="Henrissat B."/>
            <person name="Grigoriev I."/>
            <person name="Martin F."/>
            <person name="Perotto S."/>
        </authorList>
    </citation>
    <scope>NUCLEOTIDE SEQUENCE [LARGE SCALE GENOMIC DNA]</scope>
    <source>
        <strain evidence="3 4">UAMH 7357</strain>
    </source>
</reference>
<evidence type="ECO:0000313" key="3">
    <source>
        <dbReference type="EMBL" id="PMD13068.1"/>
    </source>
</evidence>
<feature type="compositionally biased region" description="Basic and acidic residues" evidence="1">
    <location>
        <begin position="186"/>
        <end position="195"/>
    </location>
</feature>
<proteinExistence type="predicted"/>
<dbReference type="GO" id="GO:0035861">
    <property type="term" value="C:site of double-strand break"/>
    <property type="evidence" value="ECO:0007669"/>
    <property type="project" value="TreeGrafter"/>
</dbReference>
<evidence type="ECO:0000256" key="1">
    <source>
        <dbReference type="SAM" id="MobiDB-lite"/>
    </source>
</evidence>
<dbReference type="GO" id="GO:0006302">
    <property type="term" value="P:double-strand break repair"/>
    <property type="evidence" value="ECO:0007669"/>
    <property type="project" value="TreeGrafter"/>
</dbReference>
<dbReference type="Proteomes" id="UP000235672">
    <property type="component" value="Unassembled WGS sequence"/>
</dbReference>
<sequence>MDVPQTQNTAPVLEFRCLYTSDLRRKQKRWQDGRLKFHTFNKRVMVYDERSNFVGDTHWREDTAFDEGEEFELERGGILVEVGECVGKRDQDLSELVDKRVKEREERAAAKGAGLNPSRPHASLIRTSQATPGPLQHKPLNVLLATTGHYGRAMIPQTSPFEEKQRLINGNQDGMGKERPAKRRKPNEDAPSKSG</sequence>
<dbReference type="GO" id="GO:0005634">
    <property type="term" value="C:nucleus"/>
    <property type="evidence" value="ECO:0007669"/>
    <property type="project" value="TreeGrafter"/>
</dbReference>
<dbReference type="InterPro" id="IPR052800">
    <property type="entry name" value="DNA_Repair_Helicase_ZGRF1"/>
</dbReference>
<protein>
    <recommendedName>
        <fullName evidence="2">5'-3' DNA helicase ZGRF1-like N-terminal domain-containing protein</fullName>
    </recommendedName>
</protein>
<evidence type="ECO:0000259" key="2">
    <source>
        <dbReference type="Pfam" id="PF10382"/>
    </source>
</evidence>
<dbReference type="Pfam" id="PF10382">
    <property type="entry name" value="ZGRF1-like_N"/>
    <property type="match status" value="1"/>
</dbReference>
<accession>A0A2J6PGC3</accession>
<organism evidence="3 4">
    <name type="scientific">Hyaloscypha hepaticicola</name>
    <dbReference type="NCBI Taxonomy" id="2082293"/>
    <lineage>
        <taxon>Eukaryota</taxon>
        <taxon>Fungi</taxon>
        <taxon>Dikarya</taxon>
        <taxon>Ascomycota</taxon>
        <taxon>Pezizomycotina</taxon>
        <taxon>Leotiomycetes</taxon>
        <taxon>Helotiales</taxon>
        <taxon>Hyaloscyphaceae</taxon>
        <taxon>Hyaloscypha</taxon>
    </lineage>
</organism>
<gene>
    <name evidence="3" type="ORF">NA56DRAFT_586247</name>
</gene>
<dbReference type="AlphaFoldDB" id="A0A2J6PGC3"/>
<dbReference type="OrthoDB" id="6513042at2759"/>
<evidence type="ECO:0000313" key="4">
    <source>
        <dbReference type="Proteomes" id="UP000235672"/>
    </source>
</evidence>
<dbReference type="STRING" id="1745343.A0A2J6PGC3"/>
<dbReference type="PANTHER" id="PTHR28535:SF1">
    <property type="entry name" value="PROTEIN ZGRF1"/>
    <property type="match status" value="1"/>
</dbReference>
<feature type="non-terminal residue" evidence="3">
    <location>
        <position position="195"/>
    </location>
</feature>
<feature type="domain" description="5'-3' DNA helicase ZGRF1-like N-terminal" evidence="2">
    <location>
        <begin position="12"/>
        <end position="93"/>
    </location>
</feature>
<feature type="region of interest" description="Disordered" evidence="1">
    <location>
        <begin position="154"/>
        <end position="195"/>
    </location>
</feature>